<organism evidence="14 15">
    <name type="scientific">Kineothrix sedimenti</name>
    <dbReference type="NCBI Taxonomy" id="3123317"/>
    <lineage>
        <taxon>Bacteria</taxon>
        <taxon>Bacillati</taxon>
        <taxon>Bacillota</taxon>
        <taxon>Clostridia</taxon>
        <taxon>Lachnospirales</taxon>
        <taxon>Lachnospiraceae</taxon>
        <taxon>Kineothrix</taxon>
    </lineage>
</organism>
<evidence type="ECO:0000313" key="15">
    <source>
        <dbReference type="Proteomes" id="UP001451571"/>
    </source>
</evidence>
<keyword evidence="5" id="KW-0812">Transmembrane</keyword>
<keyword evidence="7 14" id="KW-0418">Kinase</keyword>
<keyword evidence="10" id="KW-0902">Two-component regulatory system</keyword>
<dbReference type="Gene3D" id="3.30.565.10">
    <property type="entry name" value="Histidine kinase-like ATPase, C-terminal domain"/>
    <property type="match status" value="1"/>
</dbReference>
<feature type="coiled-coil region" evidence="12">
    <location>
        <begin position="364"/>
        <end position="425"/>
    </location>
</feature>
<dbReference type="PROSITE" id="PS50885">
    <property type="entry name" value="HAMP"/>
    <property type="match status" value="1"/>
</dbReference>
<dbReference type="Gene3D" id="6.10.340.10">
    <property type="match status" value="1"/>
</dbReference>
<dbReference type="SUPFAM" id="SSF55874">
    <property type="entry name" value="ATPase domain of HSP90 chaperone/DNA topoisomerase II/histidine kinase"/>
    <property type="match status" value="1"/>
</dbReference>
<keyword evidence="9" id="KW-1133">Transmembrane helix</keyword>
<dbReference type="Proteomes" id="UP001451571">
    <property type="component" value="Chromosome"/>
</dbReference>
<evidence type="ECO:0000256" key="4">
    <source>
        <dbReference type="ARBA" id="ARBA00022679"/>
    </source>
</evidence>
<dbReference type="PANTHER" id="PTHR34220:SF11">
    <property type="entry name" value="SENSOR PROTEIN KINASE HPTS"/>
    <property type="match status" value="1"/>
</dbReference>
<evidence type="ECO:0000256" key="5">
    <source>
        <dbReference type="ARBA" id="ARBA00022692"/>
    </source>
</evidence>
<dbReference type="InterPro" id="IPR010559">
    <property type="entry name" value="Sig_transdc_His_kin_internal"/>
</dbReference>
<keyword evidence="3" id="KW-0597">Phosphoprotein</keyword>
<evidence type="ECO:0000259" key="13">
    <source>
        <dbReference type="PROSITE" id="PS50885"/>
    </source>
</evidence>
<dbReference type="InterPro" id="IPR050640">
    <property type="entry name" value="Bact_2-comp_sensor_kinase"/>
</dbReference>
<evidence type="ECO:0000256" key="1">
    <source>
        <dbReference type="ARBA" id="ARBA00004651"/>
    </source>
</evidence>
<dbReference type="CDD" id="cd06225">
    <property type="entry name" value="HAMP"/>
    <property type="match status" value="1"/>
</dbReference>
<sequence>MARLWNYIQNRMNDFNVKKKLMIVYVCCVLLPLFATDSAVLAILLQGESREQGLLMKNIASAVQFDLSYTLEEAVNMTKSIYVNRTVNDFLGKEYESGFDYYAANQELLKAVFSESSWGTGSASMVLFTDNETIVNGGHFYRLSSAEEEEWYRKLKDSGQDMILHFYYVGDDNPSTNTKRRISLVRKLNYFKDSDREKLVRIDLDYNTLVRKITNMKYSMAVYVCIDDKILFSNDGHSSYTQNFEHLTGKEKIGYESQWNLYGEDIRILVMQPTNTISRQIWNHFPLVLFLLAINIALPWLLTYIINNSFTSRLRELSQAFDEVEAESLKEIKDIKGKDEIGSLMKNYNRMVRRSQELIKTVYKDRLERQEMDISRQNAELLALHSQINPHFLFNVLESIRMHSILKKEEETAGMIERLATLERQNVNWTSDFVSIEDEIKFIEAYLELQKYRFGERISYEIAIAPGCENYSLPKLTLVTFVENACVHGVENKASACWIYVRVFEKEDSLYLEVEDTGEGMDEGQVKDLEEKMGSCSIETIKENEHVGIINACLRLKMVTEGKAQFNLESEKGIGTCILIKVPVDALKRS</sequence>
<keyword evidence="4 14" id="KW-0808">Transferase</keyword>
<dbReference type="PANTHER" id="PTHR34220">
    <property type="entry name" value="SENSOR HISTIDINE KINASE YPDA"/>
    <property type="match status" value="1"/>
</dbReference>
<accession>A0ABZ3ESP5</accession>
<evidence type="ECO:0000256" key="6">
    <source>
        <dbReference type="ARBA" id="ARBA00022741"/>
    </source>
</evidence>
<evidence type="ECO:0000256" key="2">
    <source>
        <dbReference type="ARBA" id="ARBA00022475"/>
    </source>
</evidence>
<dbReference type="SUPFAM" id="SSF158472">
    <property type="entry name" value="HAMP domain-like"/>
    <property type="match status" value="1"/>
</dbReference>
<keyword evidence="8" id="KW-0067">ATP-binding</keyword>
<dbReference type="InterPro" id="IPR036890">
    <property type="entry name" value="HATPase_C_sf"/>
</dbReference>
<evidence type="ECO:0000256" key="7">
    <source>
        <dbReference type="ARBA" id="ARBA00022777"/>
    </source>
</evidence>
<evidence type="ECO:0000256" key="3">
    <source>
        <dbReference type="ARBA" id="ARBA00022553"/>
    </source>
</evidence>
<evidence type="ECO:0000256" key="8">
    <source>
        <dbReference type="ARBA" id="ARBA00022840"/>
    </source>
</evidence>
<dbReference type="SMART" id="SM00304">
    <property type="entry name" value="HAMP"/>
    <property type="match status" value="1"/>
</dbReference>
<keyword evidence="15" id="KW-1185">Reference proteome</keyword>
<dbReference type="EMBL" id="CP146256">
    <property type="protein sequence ID" value="XAH72344.1"/>
    <property type="molecule type" value="Genomic_DNA"/>
</dbReference>
<feature type="domain" description="HAMP" evidence="13">
    <location>
        <begin position="308"/>
        <end position="360"/>
    </location>
</feature>
<evidence type="ECO:0000256" key="11">
    <source>
        <dbReference type="ARBA" id="ARBA00023136"/>
    </source>
</evidence>
<comment type="subcellular location">
    <subcellularLocation>
        <location evidence="1">Cell membrane</location>
        <topology evidence="1">Multi-pass membrane protein</topology>
    </subcellularLocation>
</comment>
<dbReference type="EC" id="2.7.13.3" evidence="14"/>
<protein>
    <submittedName>
        <fullName evidence="14">Sensor histidine kinase</fullName>
        <ecNumber evidence="14">2.7.13.3</ecNumber>
    </submittedName>
</protein>
<keyword evidence="2" id="KW-1003">Cell membrane</keyword>
<evidence type="ECO:0000313" key="14">
    <source>
        <dbReference type="EMBL" id="XAH72344.1"/>
    </source>
</evidence>
<evidence type="ECO:0000256" key="9">
    <source>
        <dbReference type="ARBA" id="ARBA00022989"/>
    </source>
</evidence>
<dbReference type="Pfam" id="PF02518">
    <property type="entry name" value="HATPase_c"/>
    <property type="match status" value="1"/>
</dbReference>
<name>A0ABZ3ESP5_9FIRM</name>
<keyword evidence="11" id="KW-0472">Membrane</keyword>
<evidence type="ECO:0000256" key="12">
    <source>
        <dbReference type="SAM" id="Coils"/>
    </source>
</evidence>
<proteinExistence type="predicted"/>
<evidence type="ECO:0000256" key="10">
    <source>
        <dbReference type="ARBA" id="ARBA00023012"/>
    </source>
</evidence>
<dbReference type="InterPro" id="IPR003594">
    <property type="entry name" value="HATPase_dom"/>
</dbReference>
<dbReference type="RefSeq" id="WP_342755961.1">
    <property type="nucleotide sequence ID" value="NZ_CP146256.1"/>
</dbReference>
<dbReference type="GO" id="GO:0004673">
    <property type="term" value="F:protein histidine kinase activity"/>
    <property type="evidence" value="ECO:0007669"/>
    <property type="project" value="UniProtKB-EC"/>
</dbReference>
<dbReference type="Pfam" id="PF00672">
    <property type="entry name" value="HAMP"/>
    <property type="match status" value="1"/>
</dbReference>
<keyword evidence="6" id="KW-0547">Nucleotide-binding</keyword>
<keyword evidence="12" id="KW-0175">Coiled coil</keyword>
<dbReference type="InterPro" id="IPR003660">
    <property type="entry name" value="HAMP_dom"/>
</dbReference>
<gene>
    <name evidence="14" type="ORF">V6984_12480</name>
</gene>
<dbReference type="Pfam" id="PF06580">
    <property type="entry name" value="His_kinase"/>
    <property type="match status" value="1"/>
</dbReference>
<reference evidence="14 15" key="1">
    <citation type="submission" date="2024-02" db="EMBL/GenBank/DDBJ databases">
        <title>Bacterial strain from lacustrine sediment.</title>
        <authorList>
            <person name="Petit C."/>
            <person name="Fadhlaoui K."/>
        </authorList>
    </citation>
    <scope>NUCLEOTIDE SEQUENCE [LARGE SCALE GENOMIC DNA]</scope>
    <source>
        <strain evidence="14 15">IPX-CK</strain>
    </source>
</reference>